<feature type="transmembrane region" description="Helical" evidence="7">
    <location>
        <begin position="308"/>
        <end position="331"/>
    </location>
</feature>
<dbReference type="InterPro" id="IPR020846">
    <property type="entry name" value="MFS_dom"/>
</dbReference>
<dbReference type="Proteomes" id="UP000265419">
    <property type="component" value="Unassembled WGS sequence"/>
</dbReference>
<dbReference type="PROSITE" id="PS50850">
    <property type="entry name" value="MFS"/>
    <property type="match status" value="1"/>
</dbReference>
<evidence type="ECO:0000256" key="5">
    <source>
        <dbReference type="ARBA" id="ARBA00022989"/>
    </source>
</evidence>
<dbReference type="PANTHER" id="PTHR23513">
    <property type="entry name" value="INTEGRAL MEMBRANE EFFLUX PROTEIN-RELATED"/>
    <property type="match status" value="1"/>
</dbReference>
<evidence type="ECO:0000256" key="4">
    <source>
        <dbReference type="ARBA" id="ARBA00022692"/>
    </source>
</evidence>
<evidence type="ECO:0000256" key="1">
    <source>
        <dbReference type="ARBA" id="ARBA00004651"/>
    </source>
</evidence>
<dbReference type="GO" id="GO:0005886">
    <property type="term" value="C:plasma membrane"/>
    <property type="evidence" value="ECO:0007669"/>
    <property type="project" value="UniProtKB-SubCell"/>
</dbReference>
<protein>
    <submittedName>
        <fullName evidence="9">MFS transporter</fullName>
    </submittedName>
</protein>
<organism evidence="9 10">
    <name type="scientific">Galactobacter valiniphilus</name>
    <dbReference type="NCBI Taxonomy" id="2676122"/>
    <lineage>
        <taxon>Bacteria</taxon>
        <taxon>Bacillati</taxon>
        <taxon>Actinomycetota</taxon>
        <taxon>Actinomycetes</taxon>
        <taxon>Micrococcales</taxon>
        <taxon>Micrococcaceae</taxon>
        <taxon>Galactobacter</taxon>
    </lineage>
</organism>
<keyword evidence="4 7" id="KW-0812">Transmembrane</keyword>
<keyword evidence="10" id="KW-1185">Reference proteome</keyword>
<accession>A0A399JC25</accession>
<dbReference type="GO" id="GO:0022857">
    <property type="term" value="F:transmembrane transporter activity"/>
    <property type="evidence" value="ECO:0007669"/>
    <property type="project" value="InterPro"/>
</dbReference>
<keyword evidence="6 7" id="KW-0472">Membrane</keyword>
<proteinExistence type="predicted"/>
<feature type="transmembrane region" description="Helical" evidence="7">
    <location>
        <begin position="371"/>
        <end position="394"/>
    </location>
</feature>
<keyword evidence="2" id="KW-0813">Transport</keyword>
<feature type="transmembrane region" description="Helical" evidence="7">
    <location>
        <begin position="49"/>
        <end position="68"/>
    </location>
</feature>
<dbReference type="Gene3D" id="1.20.1250.20">
    <property type="entry name" value="MFS general substrate transporter like domains"/>
    <property type="match status" value="1"/>
</dbReference>
<dbReference type="Pfam" id="PF05977">
    <property type="entry name" value="MFS_3"/>
    <property type="match status" value="1"/>
</dbReference>
<evidence type="ECO:0000259" key="8">
    <source>
        <dbReference type="PROSITE" id="PS50850"/>
    </source>
</evidence>
<dbReference type="InterPro" id="IPR036259">
    <property type="entry name" value="MFS_trans_sf"/>
</dbReference>
<feature type="domain" description="Major facilitator superfamily (MFS) profile" evidence="8">
    <location>
        <begin position="1"/>
        <end position="397"/>
    </location>
</feature>
<feature type="transmembrane region" description="Helical" evidence="7">
    <location>
        <begin position="210"/>
        <end position="236"/>
    </location>
</feature>
<feature type="transmembrane region" description="Helical" evidence="7">
    <location>
        <begin position="80"/>
        <end position="98"/>
    </location>
</feature>
<evidence type="ECO:0000256" key="6">
    <source>
        <dbReference type="ARBA" id="ARBA00023136"/>
    </source>
</evidence>
<evidence type="ECO:0000256" key="7">
    <source>
        <dbReference type="SAM" id="Phobius"/>
    </source>
</evidence>
<dbReference type="EMBL" id="QQXK01000025">
    <property type="protein sequence ID" value="RII41582.1"/>
    <property type="molecule type" value="Genomic_DNA"/>
</dbReference>
<feature type="transmembrane region" description="Helical" evidence="7">
    <location>
        <begin position="12"/>
        <end position="29"/>
    </location>
</feature>
<feature type="transmembrane region" description="Helical" evidence="7">
    <location>
        <begin position="343"/>
        <end position="365"/>
    </location>
</feature>
<dbReference type="CDD" id="cd06173">
    <property type="entry name" value="MFS_MefA_like"/>
    <property type="match status" value="1"/>
</dbReference>
<name>A0A399JC25_9MICC</name>
<dbReference type="PANTHER" id="PTHR23513:SF11">
    <property type="entry name" value="STAPHYLOFERRIN A TRANSPORTER"/>
    <property type="match status" value="1"/>
</dbReference>
<feature type="transmembrane region" description="Helical" evidence="7">
    <location>
        <begin position="256"/>
        <end position="276"/>
    </location>
</feature>
<evidence type="ECO:0000313" key="10">
    <source>
        <dbReference type="Proteomes" id="UP000265419"/>
    </source>
</evidence>
<comment type="caution">
    <text evidence="9">The sequence shown here is derived from an EMBL/GenBank/DDBJ whole genome shotgun (WGS) entry which is preliminary data.</text>
</comment>
<keyword evidence="3" id="KW-1003">Cell membrane</keyword>
<gene>
    <name evidence="9" type="ORF">DWB68_12020</name>
</gene>
<sequence length="433" mass="46375">MFASLSERNYRVWFAGGLVSNVGTWMQRIAQDWLVLTQLTDHSGTATGIVTGLQFLPILLLSPYAGLVADRMSKLKMLKITQAASGVLALLLGILVLTNVAELWHVYVIAGLLGVVAAFDGPPRQALVNDLVPHRLVPNAVSLNATSFNAARLAGPGIAGILIALIGTGWLFLLNAASYVAVIIALSAMKEKSFYGSQQRVPRSKGQVRAGVRYVLGSPTLVMIFVVAFVVGTFGLNFQIYNAVMTTTVFHQGPEAYGFVGTIMAIGTLGGALLAARRQGSRIKYAVGGALLFGVFAIAAAYSPQFWLFALLLIPTGLASITFLNSANVTVQMNVEPAYRGRVMALYMMVLQGGTPIGAPLMGWVAETFGARASLALGGGLSLLAALWAIFYWSRHHRGELGGRLRLYRAQLRERVLLHRGDDEDGEPEARAA</sequence>
<dbReference type="InterPro" id="IPR010290">
    <property type="entry name" value="TM_effector"/>
</dbReference>
<evidence type="ECO:0000313" key="9">
    <source>
        <dbReference type="EMBL" id="RII41582.1"/>
    </source>
</evidence>
<evidence type="ECO:0000256" key="2">
    <source>
        <dbReference type="ARBA" id="ARBA00022448"/>
    </source>
</evidence>
<keyword evidence="5 7" id="KW-1133">Transmembrane helix</keyword>
<reference evidence="9 10" key="1">
    <citation type="submission" date="2018-07" db="EMBL/GenBank/DDBJ databases">
        <title>Arthrobacter sp. nov., isolated from raw cow's milk with high bacterial count.</title>
        <authorList>
            <person name="Hahne J."/>
            <person name="Isele D."/>
            <person name="Lipski A."/>
        </authorList>
    </citation>
    <scope>NUCLEOTIDE SEQUENCE [LARGE SCALE GENOMIC DNA]</scope>
    <source>
        <strain evidence="9 10">JZ R-35</strain>
    </source>
</reference>
<comment type="subcellular location">
    <subcellularLocation>
        <location evidence="1">Cell membrane</location>
        <topology evidence="1">Multi-pass membrane protein</topology>
    </subcellularLocation>
</comment>
<feature type="transmembrane region" description="Helical" evidence="7">
    <location>
        <begin position="170"/>
        <end position="189"/>
    </location>
</feature>
<evidence type="ECO:0000256" key="3">
    <source>
        <dbReference type="ARBA" id="ARBA00022475"/>
    </source>
</evidence>
<feature type="transmembrane region" description="Helical" evidence="7">
    <location>
        <begin position="283"/>
        <end position="302"/>
    </location>
</feature>
<dbReference type="AlphaFoldDB" id="A0A399JC25"/>
<dbReference type="SUPFAM" id="SSF103473">
    <property type="entry name" value="MFS general substrate transporter"/>
    <property type="match status" value="1"/>
</dbReference>